<proteinExistence type="predicted"/>
<dbReference type="EMBL" id="JAAKFY010000014">
    <property type="protein sequence ID" value="KAF3846204.1"/>
    <property type="molecule type" value="Genomic_DNA"/>
</dbReference>
<dbReference type="Proteomes" id="UP000518266">
    <property type="component" value="Unassembled WGS sequence"/>
</dbReference>
<organism evidence="1 2">
    <name type="scientific">Dissostichus mawsoni</name>
    <name type="common">Antarctic cod</name>
    <dbReference type="NCBI Taxonomy" id="36200"/>
    <lineage>
        <taxon>Eukaryota</taxon>
        <taxon>Metazoa</taxon>
        <taxon>Chordata</taxon>
        <taxon>Craniata</taxon>
        <taxon>Vertebrata</taxon>
        <taxon>Euteleostomi</taxon>
        <taxon>Actinopterygii</taxon>
        <taxon>Neopterygii</taxon>
        <taxon>Teleostei</taxon>
        <taxon>Neoteleostei</taxon>
        <taxon>Acanthomorphata</taxon>
        <taxon>Eupercaria</taxon>
        <taxon>Perciformes</taxon>
        <taxon>Notothenioidei</taxon>
        <taxon>Nototheniidae</taxon>
        <taxon>Dissostichus</taxon>
    </lineage>
</organism>
<comment type="caution">
    <text evidence="1">The sequence shown here is derived from an EMBL/GenBank/DDBJ whole genome shotgun (WGS) entry which is preliminary data.</text>
</comment>
<protein>
    <submittedName>
        <fullName evidence="1">Uncharacterized protein</fullName>
    </submittedName>
</protein>
<name>A0A7J5Y9X2_DISMA</name>
<gene>
    <name evidence="1" type="ORF">F7725_003282</name>
</gene>
<keyword evidence="2" id="KW-1185">Reference proteome</keyword>
<evidence type="ECO:0000313" key="2">
    <source>
        <dbReference type="Proteomes" id="UP000518266"/>
    </source>
</evidence>
<dbReference type="OrthoDB" id="6251714at2759"/>
<sequence length="109" mass="12639">MKKRRSGHIVVMSSVMGLQEWCSMFTLPRSSPLKVLVHAASQAFLHLTPYRLSMIEPGPVHTEFETKMMEDVAKMEYPGADADTIRYLKTFTCHHPEIYLKPWARRQMT</sequence>
<accession>A0A7J5Y9X2</accession>
<evidence type="ECO:0000313" key="1">
    <source>
        <dbReference type="EMBL" id="KAF3846204.1"/>
    </source>
</evidence>
<dbReference type="AlphaFoldDB" id="A0A7J5Y9X2"/>
<dbReference type="Gene3D" id="3.40.50.720">
    <property type="entry name" value="NAD(P)-binding Rossmann-like Domain"/>
    <property type="match status" value="1"/>
</dbReference>
<dbReference type="SUPFAM" id="SSF51735">
    <property type="entry name" value="NAD(P)-binding Rossmann-fold domains"/>
    <property type="match status" value="1"/>
</dbReference>
<dbReference type="InterPro" id="IPR036291">
    <property type="entry name" value="NAD(P)-bd_dom_sf"/>
</dbReference>
<reference evidence="1 2" key="1">
    <citation type="submission" date="2020-03" db="EMBL/GenBank/DDBJ databases">
        <title>Dissostichus mawsoni Genome sequencing and assembly.</title>
        <authorList>
            <person name="Park H."/>
        </authorList>
    </citation>
    <scope>NUCLEOTIDE SEQUENCE [LARGE SCALE GENOMIC DNA]</scope>
    <source>
        <strain evidence="1">DM0001</strain>
        <tissue evidence="1">Muscle</tissue>
    </source>
</reference>